<evidence type="ECO:0008006" key="4">
    <source>
        <dbReference type="Google" id="ProtNLM"/>
    </source>
</evidence>
<dbReference type="GO" id="GO:0006355">
    <property type="term" value="P:regulation of DNA-templated transcription"/>
    <property type="evidence" value="ECO:0007669"/>
    <property type="project" value="InterPro"/>
</dbReference>
<proteinExistence type="predicted"/>
<dbReference type="SUPFAM" id="SSF47598">
    <property type="entry name" value="Ribbon-helix-helix"/>
    <property type="match status" value="1"/>
</dbReference>
<sequence>MSEEQEDRPPRRRAGAERKSVLLRLDPAVHEALQRWAADELRSVNAQVELLLRDGLRRAGRAPRDAGPLPRRGRPPKGQRGDRS</sequence>
<dbReference type="RefSeq" id="WP_114929466.1">
    <property type="nucleotide sequence ID" value="NZ_CP031229.1"/>
</dbReference>
<gene>
    <name evidence="2" type="ORF">DV701_15165</name>
</gene>
<dbReference type="KEGG" id="orn:DV701_15165"/>
<dbReference type="InterPro" id="IPR010985">
    <property type="entry name" value="Ribbon_hlx_hlx"/>
</dbReference>
<evidence type="ECO:0000313" key="2">
    <source>
        <dbReference type="EMBL" id="AXH97275.1"/>
    </source>
</evidence>
<name>A0A345NQG7_9MICO</name>
<keyword evidence="3" id="KW-1185">Reference proteome</keyword>
<dbReference type="Gene3D" id="1.10.1220.10">
    <property type="entry name" value="Met repressor-like"/>
    <property type="match status" value="1"/>
</dbReference>
<dbReference type="InterPro" id="IPR013321">
    <property type="entry name" value="Arc_rbn_hlx_hlx"/>
</dbReference>
<reference evidence="2 3" key="1">
    <citation type="submission" date="2018-07" db="EMBL/GenBank/DDBJ databases">
        <title>Complete genome sequencing of Ornithinimicrobium sp. AMA3305.</title>
        <authorList>
            <person name="Bae J.-W."/>
        </authorList>
    </citation>
    <scope>NUCLEOTIDE SEQUENCE [LARGE SCALE GENOMIC DNA]</scope>
    <source>
        <strain evidence="2 3">AMA3305</strain>
    </source>
</reference>
<evidence type="ECO:0000313" key="3">
    <source>
        <dbReference type="Proteomes" id="UP000253790"/>
    </source>
</evidence>
<accession>A0A345NQG7</accession>
<dbReference type="AlphaFoldDB" id="A0A345NQG7"/>
<feature type="region of interest" description="Disordered" evidence="1">
    <location>
        <begin position="54"/>
        <end position="84"/>
    </location>
</feature>
<dbReference type="Proteomes" id="UP000253790">
    <property type="component" value="Chromosome"/>
</dbReference>
<evidence type="ECO:0000256" key="1">
    <source>
        <dbReference type="SAM" id="MobiDB-lite"/>
    </source>
</evidence>
<dbReference type="EMBL" id="CP031229">
    <property type="protein sequence ID" value="AXH97275.1"/>
    <property type="molecule type" value="Genomic_DNA"/>
</dbReference>
<protein>
    <recommendedName>
        <fullName evidence="4">Toxin-antitoxin system HicB family antitoxin</fullName>
    </recommendedName>
</protein>
<organism evidence="2 3">
    <name type="scientific">Ornithinimicrobium avium</name>
    <dbReference type="NCBI Taxonomy" id="2283195"/>
    <lineage>
        <taxon>Bacteria</taxon>
        <taxon>Bacillati</taxon>
        <taxon>Actinomycetota</taxon>
        <taxon>Actinomycetes</taxon>
        <taxon>Micrococcales</taxon>
        <taxon>Ornithinimicrobiaceae</taxon>
        <taxon>Ornithinimicrobium</taxon>
    </lineage>
</organism>
<dbReference type="OrthoDB" id="9812601at2"/>